<dbReference type="RefSeq" id="WP_151132881.1">
    <property type="nucleotide sequence ID" value="NZ_CP043311.1"/>
</dbReference>
<dbReference type="PANTHER" id="PTHR24567">
    <property type="entry name" value="CRP FAMILY TRANSCRIPTIONAL REGULATORY PROTEIN"/>
    <property type="match status" value="1"/>
</dbReference>
<proteinExistence type="predicted"/>
<dbReference type="Gene3D" id="3.40.250.10">
    <property type="entry name" value="Rhodanese-like domain"/>
    <property type="match status" value="1"/>
</dbReference>
<dbReference type="SMART" id="SM00100">
    <property type="entry name" value="cNMP"/>
    <property type="match status" value="2"/>
</dbReference>
<dbReference type="Proteomes" id="UP000327179">
    <property type="component" value="Chromosome"/>
</dbReference>
<feature type="domain" description="Rhodanese" evidence="2">
    <location>
        <begin position="262"/>
        <end position="349"/>
    </location>
</feature>
<dbReference type="InterPro" id="IPR000595">
    <property type="entry name" value="cNMP-bd_dom"/>
</dbReference>
<dbReference type="AlphaFoldDB" id="A0A5J6QN75"/>
<dbReference type="InterPro" id="IPR018490">
    <property type="entry name" value="cNMP-bd_dom_sf"/>
</dbReference>
<dbReference type="SUPFAM" id="SSF52821">
    <property type="entry name" value="Rhodanese/Cell cycle control phosphatase"/>
    <property type="match status" value="1"/>
</dbReference>
<dbReference type="EMBL" id="CP043311">
    <property type="protein sequence ID" value="QEY62286.1"/>
    <property type="molecule type" value="Genomic_DNA"/>
</dbReference>
<keyword evidence="4" id="KW-1185">Reference proteome</keyword>
<dbReference type="KEGG" id="plal:FXN65_09475"/>
<dbReference type="PANTHER" id="PTHR24567:SF74">
    <property type="entry name" value="HTH-TYPE TRANSCRIPTIONAL REGULATOR ARCR"/>
    <property type="match status" value="1"/>
</dbReference>
<dbReference type="InterPro" id="IPR050397">
    <property type="entry name" value="Env_Response_Regulators"/>
</dbReference>
<dbReference type="GO" id="GO:0003700">
    <property type="term" value="F:DNA-binding transcription factor activity"/>
    <property type="evidence" value="ECO:0007669"/>
    <property type="project" value="TreeGrafter"/>
</dbReference>
<evidence type="ECO:0000259" key="2">
    <source>
        <dbReference type="PROSITE" id="PS50206"/>
    </source>
</evidence>
<dbReference type="CDD" id="cd00038">
    <property type="entry name" value="CAP_ED"/>
    <property type="match status" value="1"/>
</dbReference>
<accession>A0A5J6QN75</accession>
<dbReference type="PROSITE" id="PS50042">
    <property type="entry name" value="CNMP_BINDING_3"/>
    <property type="match status" value="1"/>
</dbReference>
<name>A0A5J6QN75_9GAMM</name>
<dbReference type="Gene3D" id="2.60.120.10">
    <property type="entry name" value="Jelly Rolls"/>
    <property type="match status" value="2"/>
</dbReference>
<dbReference type="InterPro" id="IPR036873">
    <property type="entry name" value="Rhodanese-like_dom_sf"/>
</dbReference>
<dbReference type="GO" id="GO:0005829">
    <property type="term" value="C:cytosol"/>
    <property type="evidence" value="ECO:0007669"/>
    <property type="project" value="TreeGrafter"/>
</dbReference>
<dbReference type="Pfam" id="PF00027">
    <property type="entry name" value="cNMP_binding"/>
    <property type="match status" value="1"/>
</dbReference>
<dbReference type="SMART" id="SM00450">
    <property type="entry name" value="RHOD"/>
    <property type="match status" value="1"/>
</dbReference>
<dbReference type="InterPro" id="IPR014710">
    <property type="entry name" value="RmlC-like_jellyroll"/>
</dbReference>
<feature type="domain" description="Cyclic nucleotide-binding" evidence="1">
    <location>
        <begin position="143"/>
        <end position="245"/>
    </location>
</feature>
<evidence type="ECO:0000313" key="3">
    <source>
        <dbReference type="EMBL" id="QEY62286.1"/>
    </source>
</evidence>
<dbReference type="InterPro" id="IPR001763">
    <property type="entry name" value="Rhodanese-like_dom"/>
</dbReference>
<dbReference type="PROSITE" id="PS50206">
    <property type="entry name" value="RHODANESE_3"/>
    <property type="match status" value="1"/>
</dbReference>
<protein>
    <submittedName>
        <fullName evidence="3">Cyclic nucleotide-binding domain-containing protein</fullName>
    </submittedName>
</protein>
<dbReference type="Pfam" id="PF00581">
    <property type="entry name" value="Rhodanese"/>
    <property type="match status" value="1"/>
</dbReference>
<reference evidence="3 4" key="1">
    <citation type="submission" date="2019-08" db="EMBL/GenBank/DDBJ databases">
        <title>Whole-genome Sequencing of e-waste polymer degrading bacterium Pseudomonas sp. strain PE08.</title>
        <authorList>
            <person name="Kirdat K."/>
            <person name="Debbarma P."/>
            <person name="Narawade N."/>
            <person name="Suyal D."/>
            <person name="Thorat V."/>
            <person name="Shouche Y."/>
            <person name="Goel R."/>
            <person name="Yadav A."/>
        </authorList>
    </citation>
    <scope>NUCLEOTIDE SEQUENCE [LARGE SCALE GENOMIC DNA]</scope>
    <source>
        <strain evidence="3 4">PE08</strain>
    </source>
</reference>
<gene>
    <name evidence="3" type="ORF">FXN65_09475</name>
</gene>
<evidence type="ECO:0000259" key="1">
    <source>
        <dbReference type="PROSITE" id="PS50042"/>
    </source>
</evidence>
<sequence length="368" mass="40530">MSEPLIPQQLRSLIPLNALSDQQWRELRSQLVPQPLLAGQLLFRREDHARVTWYLLSGELLLRDADGVETRLEAGSEASCHPVSPTLPRLHEALALRDCSLLAIDSATLARQLTWGSTHQDLMLELSPDGDSEWLETLLASPLLARVPPANVRSMLERLRRVELPAGSQVMGEGETGDCCYFLQSGRAEVIRGAGSEQQLLAELEVGACFGEEALLGDCPRNASVTLLEDSVLQRLDREDFLELLKAPVVDEVSLGEAVRMLGSGGQWLDVRLQEEYERAHAPEALNMPLHLLRLKARLLNNGGTYLCYCDSGKRSASAVFMLSQLGFRAYALRDGLDALPALQRDALISETGAGYLARSGGRIERSR</sequence>
<dbReference type="CDD" id="cd00158">
    <property type="entry name" value="RHOD"/>
    <property type="match status" value="1"/>
</dbReference>
<dbReference type="SUPFAM" id="SSF51206">
    <property type="entry name" value="cAMP-binding domain-like"/>
    <property type="match status" value="2"/>
</dbReference>
<organism evidence="3 4">
    <name type="scientific">Metapseudomonas lalkuanensis</name>
    <dbReference type="NCBI Taxonomy" id="2604832"/>
    <lineage>
        <taxon>Bacteria</taxon>
        <taxon>Pseudomonadati</taxon>
        <taxon>Pseudomonadota</taxon>
        <taxon>Gammaproteobacteria</taxon>
        <taxon>Pseudomonadales</taxon>
        <taxon>Pseudomonadaceae</taxon>
        <taxon>Metapseudomonas</taxon>
    </lineage>
</organism>
<evidence type="ECO:0000313" key="4">
    <source>
        <dbReference type="Proteomes" id="UP000327179"/>
    </source>
</evidence>